<evidence type="ECO:0000313" key="3">
    <source>
        <dbReference type="EMBL" id="RWR16405.1"/>
    </source>
</evidence>
<dbReference type="AlphaFoldDB" id="A0A443J7I2"/>
<dbReference type="RefSeq" id="WP_128210496.1">
    <property type="nucleotide sequence ID" value="NZ_JBHRSO010000038.1"/>
</dbReference>
<protein>
    <recommendedName>
        <fullName evidence="5">VPLPA-CTERM sorting domain-containing protein</fullName>
    </recommendedName>
</protein>
<name>A0A443J7I2_9RHOB</name>
<keyword evidence="1" id="KW-0812">Transmembrane</keyword>
<evidence type="ECO:0000256" key="1">
    <source>
        <dbReference type="SAM" id="Phobius"/>
    </source>
</evidence>
<dbReference type="EMBL" id="SAUZ01000044">
    <property type="protein sequence ID" value="RWR16405.1"/>
    <property type="molecule type" value="Genomic_DNA"/>
</dbReference>
<evidence type="ECO:0008006" key="5">
    <source>
        <dbReference type="Google" id="ProtNLM"/>
    </source>
</evidence>
<reference evidence="3 4" key="1">
    <citation type="submission" date="2019-01" db="EMBL/GenBank/DDBJ databases">
        <title>Sinorhodobacter populi sp. nov. isolated from the symptomatic bark tissue of Populus euramericana canker.</title>
        <authorList>
            <person name="Xu G."/>
        </authorList>
    </citation>
    <scope>NUCLEOTIDE SEQUENCE [LARGE SCALE GENOMIC DNA]</scope>
    <source>
        <strain evidence="3 4">SK2B-1</strain>
    </source>
</reference>
<comment type="caution">
    <text evidence="3">The sequence shown here is derived from an EMBL/GenBank/DDBJ whole genome shotgun (WGS) entry which is preliminary data.</text>
</comment>
<organism evidence="3 4">
    <name type="scientific">Paenirhodobacter populi</name>
    <dbReference type="NCBI Taxonomy" id="2306993"/>
    <lineage>
        <taxon>Bacteria</taxon>
        <taxon>Pseudomonadati</taxon>
        <taxon>Pseudomonadota</taxon>
        <taxon>Alphaproteobacteria</taxon>
        <taxon>Rhodobacterales</taxon>
        <taxon>Rhodobacter group</taxon>
        <taxon>Paenirhodobacter</taxon>
    </lineage>
</organism>
<feature type="chain" id="PRO_5019535054" description="VPLPA-CTERM sorting domain-containing protein" evidence="2">
    <location>
        <begin position="31"/>
        <end position="140"/>
    </location>
</feature>
<evidence type="ECO:0000313" key="4">
    <source>
        <dbReference type="Proteomes" id="UP000284476"/>
    </source>
</evidence>
<feature type="signal peptide" evidence="2">
    <location>
        <begin position="1"/>
        <end position="30"/>
    </location>
</feature>
<evidence type="ECO:0000256" key="2">
    <source>
        <dbReference type="SAM" id="SignalP"/>
    </source>
</evidence>
<keyword evidence="1" id="KW-0472">Membrane</keyword>
<reference evidence="3 4" key="2">
    <citation type="submission" date="2019-01" db="EMBL/GenBank/DDBJ databases">
        <authorList>
            <person name="Li Y."/>
        </authorList>
    </citation>
    <scope>NUCLEOTIDE SEQUENCE [LARGE SCALE GENOMIC DNA]</scope>
    <source>
        <strain evidence="3 4">SK2B-1</strain>
    </source>
</reference>
<accession>A0A443J7I2</accession>
<keyword evidence="1" id="KW-1133">Transmembrane helix</keyword>
<keyword evidence="2" id="KW-0732">Signal</keyword>
<feature type="transmembrane region" description="Helical" evidence="1">
    <location>
        <begin position="118"/>
        <end position="136"/>
    </location>
</feature>
<gene>
    <name evidence="3" type="ORF">D2T30_21680</name>
</gene>
<proteinExistence type="predicted"/>
<sequence length="140" mass="14781">MRQCPSGWWIVPFWVGGVATLLALATCAHADTGNDTPRIIYLPCEAAPEFSANGIGPRGQPTDTYLAMVQERNARELAEFIDSLMPTYITGGSGRVNDIPATVTPTSPTLPSVDLPPGLGPFAACLIAICGIAAIARRKK</sequence>
<dbReference type="Proteomes" id="UP000284476">
    <property type="component" value="Unassembled WGS sequence"/>
</dbReference>